<proteinExistence type="predicted"/>
<dbReference type="HOGENOM" id="CLU_029266_0_0_1"/>
<evidence type="ECO:0008006" key="5">
    <source>
        <dbReference type="Google" id="ProtNLM"/>
    </source>
</evidence>
<keyword evidence="4" id="KW-1185">Reference proteome</keyword>
<dbReference type="Gene3D" id="2.60.40.10">
    <property type="entry name" value="Immunoglobulins"/>
    <property type="match status" value="1"/>
</dbReference>
<sequence length="404" mass="44455">MYIGGGTTPAGLKPRVFILTDIGSDPDDQMSMTRVMVYSNELKIQGLVATTSKWLPNSVNPDLIQNIIKTYGTVRNNLVAHADGYPTTATLLSKVYSGYPAQGMLGVGAGKDSTASSTASNALVAAVEASNEPLWVPIWGGANCKSSHSADQLPAFVSKLRVYSISDQDDAGPWARDNFPSIFWIVSLNTVDNYNASTWCAISYDVDTGGPDASLVTNSWLDQHVRNVSPLEKVYPQIFYFMEGDTPSWMYLMQNGLNVAEHPNWGNWGDWYTPASSNGSIYSDTIDANVKGVNGPLYSTNHATLWRWRKAFQWDFAARMLWSDTSDRSKVNHNPIMIVNGTPSNHLAPLYMNVTADQTITLDASKSYDPDGNTITPTFWQYLDASSTPASYTPVLNYCQRIHP</sequence>
<gene>
    <name evidence="3" type="ORF">M422DRAFT_177321</name>
</gene>
<dbReference type="OrthoDB" id="3592035at2759"/>
<evidence type="ECO:0000313" key="4">
    <source>
        <dbReference type="Proteomes" id="UP000054279"/>
    </source>
</evidence>
<dbReference type="InterPro" id="IPR048527">
    <property type="entry name" value="Sde182_C"/>
</dbReference>
<evidence type="ECO:0000259" key="1">
    <source>
        <dbReference type="Pfam" id="PF07632"/>
    </source>
</evidence>
<dbReference type="Proteomes" id="UP000054279">
    <property type="component" value="Unassembled WGS sequence"/>
</dbReference>
<feature type="domain" description="Cellulose-binding Sde182 C-terminal" evidence="2">
    <location>
        <begin position="359"/>
        <end position="390"/>
    </location>
</feature>
<feature type="domain" description="Cellulose-binding Sde182 nucleoside hydrolase-like" evidence="1">
    <location>
        <begin position="15"/>
        <end position="270"/>
    </location>
</feature>
<dbReference type="AlphaFoldDB" id="A0A0C9U4S6"/>
<reference evidence="3 4" key="1">
    <citation type="submission" date="2014-06" db="EMBL/GenBank/DDBJ databases">
        <title>Evolutionary Origins and Diversification of the Mycorrhizal Mutualists.</title>
        <authorList>
            <consortium name="DOE Joint Genome Institute"/>
            <consortium name="Mycorrhizal Genomics Consortium"/>
            <person name="Kohler A."/>
            <person name="Kuo A."/>
            <person name="Nagy L.G."/>
            <person name="Floudas D."/>
            <person name="Copeland A."/>
            <person name="Barry K.W."/>
            <person name="Cichocki N."/>
            <person name="Veneault-Fourrey C."/>
            <person name="LaButti K."/>
            <person name="Lindquist E.A."/>
            <person name="Lipzen A."/>
            <person name="Lundell T."/>
            <person name="Morin E."/>
            <person name="Murat C."/>
            <person name="Riley R."/>
            <person name="Ohm R."/>
            <person name="Sun H."/>
            <person name="Tunlid A."/>
            <person name="Henrissat B."/>
            <person name="Grigoriev I.V."/>
            <person name="Hibbett D.S."/>
            <person name="Martin F."/>
        </authorList>
    </citation>
    <scope>NUCLEOTIDE SEQUENCE [LARGE SCALE GENOMIC DNA]</scope>
    <source>
        <strain evidence="3 4">SS14</strain>
    </source>
</reference>
<name>A0A0C9U4S6_SPHS4</name>
<dbReference type="Pfam" id="PF21027">
    <property type="entry name" value="Sde0182_C"/>
    <property type="match status" value="1"/>
</dbReference>
<protein>
    <recommendedName>
        <fullName evidence="5">DUF1593-domain-containing protein</fullName>
    </recommendedName>
</protein>
<dbReference type="Gene3D" id="3.90.245.10">
    <property type="entry name" value="Ribonucleoside hydrolase-like"/>
    <property type="match status" value="1"/>
</dbReference>
<accession>A0A0C9U4S6</accession>
<evidence type="ECO:0000313" key="3">
    <source>
        <dbReference type="EMBL" id="KIJ37928.1"/>
    </source>
</evidence>
<organism evidence="3 4">
    <name type="scientific">Sphaerobolus stellatus (strain SS14)</name>
    <dbReference type="NCBI Taxonomy" id="990650"/>
    <lineage>
        <taxon>Eukaryota</taxon>
        <taxon>Fungi</taxon>
        <taxon>Dikarya</taxon>
        <taxon>Basidiomycota</taxon>
        <taxon>Agaricomycotina</taxon>
        <taxon>Agaricomycetes</taxon>
        <taxon>Phallomycetidae</taxon>
        <taxon>Geastrales</taxon>
        <taxon>Sphaerobolaceae</taxon>
        <taxon>Sphaerobolus</taxon>
    </lineage>
</organism>
<dbReference type="InterPro" id="IPR011483">
    <property type="entry name" value="Sde182_NH-like"/>
</dbReference>
<dbReference type="InterPro" id="IPR013783">
    <property type="entry name" value="Ig-like_fold"/>
</dbReference>
<dbReference type="InterPro" id="IPR036452">
    <property type="entry name" value="Ribo_hydro-like"/>
</dbReference>
<evidence type="ECO:0000259" key="2">
    <source>
        <dbReference type="Pfam" id="PF21027"/>
    </source>
</evidence>
<dbReference type="EMBL" id="KN837165">
    <property type="protein sequence ID" value="KIJ37928.1"/>
    <property type="molecule type" value="Genomic_DNA"/>
</dbReference>
<dbReference type="Pfam" id="PF07632">
    <property type="entry name" value="Sde182_NH-like"/>
    <property type="match status" value="1"/>
</dbReference>
<dbReference type="GO" id="GO:0016799">
    <property type="term" value="F:hydrolase activity, hydrolyzing N-glycosyl compounds"/>
    <property type="evidence" value="ECO:0007669"/>
    <property type="project" value="InterPro"/>
</dbReference>